<evidence type="ECO:0000313" key="11">
    <source>
        <dbReference type="EMBL" id="KAJ8971878.1"/>
    </source>
</evidence>
<evidence type="ECO:0000256" key="9">
    <source>
        <dbReference type="ARBA" id="ARBA00045905"/>
    </source>
</evidence>
<name>A0AAV8ZY35_9CUCU</name>
<comment type="function">
    <text evidence="9">Scaffold protein that participates in the c-ring assembly of mitochondrial ATP synthase (F(1)F(0) ATP synthase or complex V) by facilitating the membrane insertion and oligomer formation of the subunit c/ATP5MC3. Participates in the incorporation of the c-ring into vestigial complexes. Additionally influences the incorporation of subunits MT-ATP6, MT-ATP8, ATP5MJ, and ATP5MK in the ATP synthase.</text>
</comment>
<feature type="transmembrane region" description="Helical" evidence="10">
    <location>
        <begin position="78"/>
        <end position="98"/>
    </location>
</feature>
<comment type="similarity">
    <text evidence="2">Belongs to the TMEM242 family.</text>
</comment>
<reference evidence="11" key="1">
    <citation type="journal article" date="2023" name="Insect Mol. Biol.">
        <title>Genome sequencing provides insights into the evolution of gene families encoding plant cell wall-degrading enzymes in longhorned beetles.</title>
        <authorList>
            <person name="Shin N.R."/>
            <person name="Okamura Y."/>
            <person name="Kirsch R."/>
            <person name="Pauchet Y."/>
        </authorList>
    </citation>
    <scope>NUCLEOTIDE SEQUENCE</scope>
    <source>
        <strain evidence="11">RBIC_L_NR</strain>
    </source>
</reference>
<evidence type="ECO:0000256" key="1">
    <source>
        <dbReference type="ARBA" id="ARBA00004448"/>
    </source>
</evidence>
<comment type="caution">
    <text evidence="11">The sequence shown here is derived from an EMBL/GenBank/DDBJ whole genome shotgun (WGS) entry which is preliminary data.</text>
</comment>
<evidence type="ECO:0000256" key="6">
    <source>
        <dbReference type="ARBA" id="ARBA00022989"/>
    </source>
</evidence>
<evidence type="ECO:0000256" key="10">
    <source>
        <dbReference type="SAM" id="Phobius"/>
    </source>
</evidence>
<keyword evidence="4 10" id="KW-0812">Transmembrane</keyword>
<keyword evidence="7" id="KW-0496">Mitochondrion</keyword>
<dbReference type="PANTHER" id="PTHR13141">
    <property type="entry name" value="TRANSMEMBRANE PROTEIN 242"/>
    <property type="match status" value="1"/>
</dbReference>
<dbReference type="Pfam" id="PF07096">
    <property type="entry name" value="DUF1358"/>
    <property type="match status" value="1"/>
</dbReference>
<proteinExistence type="inferred from homology"/>
<keyword evidence="6 10" id="KW-1133">Transmembrane helix</keyword>
<evidence type="ECO:0000256" key="5">
    <source>
        <dbReference type="ARBA" id="ARBA00022792"/>
    </source>
</evidence>
<evidence type="ECO:0000256" key="4">
    <source>
        <dbReference type="ARBA" id="ARBA00022692"/>
    </source>
</evidence>
<keyword evidence="12" id="KW-1185">Reference proteome</keyword>
<dbReference type="PANTHER" id="PTHR13141:SF4">
    <property type="entry name" value="TRANSMEMBRANE PROTEIN 242"/>
    <property type="match status" value="1"/>
</dbReference>
<feature type="transmembrane region" description="Helical" evidence="10">
    <location>
        <begin position="24"/>
        <end position="47"/>
    </location>
</feature>
<dbReference type="GO" id="GO:0005743">
    <property type="term" value="C:mitochondrial inner membrane"/>
    <property type="evidence" value="ECO:0007669"/>
    <property type="project" value="UniProtKB-SubCell"/>
</dbReference>
<organism evidence="11 12">
    <name type="scientific">Rhamnusium bicolor</name>
    <dbReference type="NCBI Taxonomy" id="1586634"/>
    <lineage>
        <taxon>Eukaryota</taxon>
        <taxon>Metazoa</taxon>
        <taxon>Ecdysozoa</taxon>
        <taxon>Arthropoda</taxon>
        <taxon>Hexapoda</taxon>
        <taxon>Insecta</taxon>
        <taxon>Pterygota</taxon>
        <taxon>Neoptera</taxon>
        <taxon>Endopterygota</taxon>
        <taxon>Coleoptera</taxon>
        <taxon>Polyphaga</taxon>
        <taxon>Cucujiformia</taxon>
        <taxon>Chrysomeloidea</taxon>
        <taxon>Cerambycidae</taxon>
        <taxon>Lepturinae</taxon>
        <taxon>Rhagiini</taxon>
        <taxon>Rhamnusium</taxon>
    </lineage>
</organism>
<sequence length="151" mass="16608">MDQNVINAESFEIKKSKYSKEFKVKAAIFLAGVSGISAIVGFGTTVASARKQDPKYFGRGMVATRELPETGASLALRALGWGTFYAFTGCGILFYSIWKLSGAKNMEEFRYKVGLALPKIPKNNPPQGRTEFSGLNDLLDYLQHNGATKER</sequence>
<keyword evidence="8 10" id="KW-0472">Membrane</keyword>
<keyword evidence="5" id="KW-0999">Mitochondrion inner membrane</keyword>
<evidence type="ECO:0000256" key="7">
    <source>
        <dbReference type="ARBA" id="ARBA00023128"/>
    </source>
</evidence>
<evidence type="ECO:0000256" key="3">
    <source>
        <dbReference type="ARBA" id="ARBA00013934"/>
    </source>
</evidence>
<dbReference type="EMBL" id="JANEYF010000147">
    <property type="protein sequence ID" value="KAJ8971878.1"/>
    <property type="molecule type" value="Genomic_DNA"/>
</dbReference>
<dbReference type="InterPro" id="IPR009792">
    <property type="entry name" value="TMEM242"/>
</dbReference>
<protein>
    <recommendedName>
        <fullName evidence="3">Transmembrane protein 242</fullName>
    </recommendedName>
</protein>
<evidence type="ECO:0000256" key="8">
    <source>
        <dbReference type="ARBA" id="ARBA00023136"/>
    </source>
</evidence>
<comment type="subcellular location">
    <subcellularLocation>
        <location evidence="1">Mitochondrion inner membrane</location>
        <topology evidence="1">Multi-pass membrane protein</topology>
    </subcellularLocation>
</comment>
<dbReference type="Proteomes" id="UP001162156">
    <property type="component" value="Unassembled WGS sequence"/>
</dbReference>
<gene>
    <name evidence="11" type="ORF">NQ314_000491</name>
</gene>
<dbReference type="AlphaFoldDB" id="A0AAV8ZY35"/>
<evidence type="ECO:0000313" key="12">
    <source>
        <dbReference type="Proteomes" id="UP001162156"/>
    </source>
</evidence>
<evidence type="ECO:0000256" key="2">
    <source>
        <dbReference type="ARBA" id="ARBA00007570"/>
    </source>
</evidence>
<accession>A0AAV8ZY35</accession>